<feature type="transmembrane region" description="Helical" evidence="17">
    <location>
        <begin position="835"/>
        <end position="858"/>
    </location>
</feature>
<evidence type="ECO:0000256" key="11">
    <source>
        <dbReference type="ARBA" id="ARBA00023180"/>
    </source>
</evidence>
<dbReference type="Pfam" id="PF00060">
    <property type="entry name" value="Lig_chan"/>
    <property type="match status" value="1"/>
</dbReference>
<evidence type="ECO:0000256" key="14">
    <source>
        <dbReference type="ARBA" id="ARBA00049638"/>
    </source>
</evidence>
<feature type="transmembrane region" description="Helical" evidence="17">
    <location>
        <begin position="580"/>
        <end position="598"/>
    </location>
</feature>
<dbReference type="PIRSF" id="PIRSF037090">
    <property type="entry name" value="Iontro_Glu-like_rcpt_pln"/>
    <property type="match status" value="1"/>
</dbReference>
<keyword evidence="9 15" id="KW-0472">Membrane</keyword>
<keyword evidence="11" id="KW-0325">Glycoprotein</keyword>
<comment type="function">
    <text evidence="15">Glutamate-gated receptor that probably acts as non-selective cation channel.</text>
</comment>
<dbReference type="FunFam" id="3.40.50.2300:FF:000188">
    <property type="entry name" value="Glutamate receptor"/>
    <property type="match status" value="1"/>
</dbReference>
<dbReference type="GO" id="GO:0016020">
    <property type="term" value="C:membrane"/>
    <property type="evidence" value="ECO:0007669"/>
    <property type="project" value="UniProtKB-SubCell"/>
</dbReference>
<keyword evidence="13 15" id="KW-0407">Ion channel</keyword>
<evidence type="ECO:0000256" key="9">
    <source>
        <dbReference type="ARBA" id="ARBA00023136"/>
    </source>
</evidence>
<dbReference type="InterPro" id="IPR028082">
    <property type="entry name" value="Peripla_BP_I"/>
</dbReference>
<dbReference type="Pfam" id="PF10613">
    <property type="entry name" value="Lig_chan-Glu_bd"/>
    <property type="match status" value="1"/>
</dbReference>
<feature type="chain" id="PRO_5042062582" description="Glutamate receptor" evidence="18">
    <location>
        <begin position="26"/>
        <end position="963"/>
    </location>
</feature>
<evidence type="ECO:0000313" key="20">
    <source>
        <dbReference type="EMBL" id="KAK1626808.1"/>
    </source>
</evidence>
<dbReference type="Proteomes" id="UP001231189">
    <property type="component" value="Unassembled WGS sequence"/>
</dbReference>
<keyword evidence="4 15" id="KW-0813">Transport</keyword>
<feature type="domain" description="Ionotropic glutamate receptor C-terminal" evidence="19">
    <location>
        <begin position="452"/>
        <end position="819"/>
    </location>
</feature>
<dbReference type="FunFam" id="3.40.190.10:FF:000039">
    <property type="entry name" value="Glutamate receptor"/>
    <property type="match status" value="1"/>
</dbReference>
<dbReference type="GO" id="GO:0015276">
    <property type="term" value="F:ligand-gated monoatomic ion channel activity"/>
    <property type="evidence" value="ECO:0007669"/>
    <property type="project" value="InterPro"/>
</dbReference>
<dbReference type="FunFam" id="3.40.190.10:FF:000396">
    <property type="entry name" value="Glutamate receptor"/>
    <property type="match status" value="1"/>
</dbReference>
<accession>A0AAD8VZ23</accession>
<dbReference type="CDD" id="cd13686">
    <property type="entry name" value="GluR_Plant"/>
    <property type="match status" value="1"/>
</dbReference>
<comment type="subcellular location">
    <subcellularLocation>
        <location evidence="1">Membrane</location>
        <topology evidence="1">Multi-pass membrane protein</topology>
    </subcellularLocation>
</comment>
<evidence type="ECO:0000256" key="13">
    <source>
        <dbReference type="ARBA" id="ARBA00023303"/>
    </source>
</evidence>
<keyword evidence="8 15" id="KW-0406">Ion transport</keyword>
<proteinExistence type="inferred from homology"/>
<dbReference type="Gene3D" id="3.40.50.2300">
    <property type="match status" value="3"/>
</dbReference>
<evidence type="ECO:0000256" key="16">
    <source>
        <dbReference type="SAM" id="MobiDB-lite"/>
    </source>
</evidence>
<reference evidence="20" key="1">
    <citation type="submission" date="2023-07" db="EMBL/GenBank/DDBJ databases">
        <title>A chromosome-level genome assembly of Lolium multiflorum.</title>
        <authorList>
            <person name="Chen Y."/>
            <person name="Copetti D."/>
            <person name="Kolliker R."/>
            <person name="Studer B."/>
        </authorList>
    </citation>
    <scope>NUCLEOTIDE SEQUENCE</scope>
    <source>
        <strain evidence="20">02402/16</strain>
        <tissue evidence="20">Leaf</tissue>
    </source>
</reference>
<dbReference type="Pfam" id="PF01094">
    <property type="entry name" value="ANF_receptor"/>
    <property type="match status" value="1"/>
</dbReference>
<comment type="subunit">
    <text evidence="3">May form heteromers.</text>
</comment>
<organism evidence="20 21">
    <name type="scientific">Lolium multiflorum</name>
    <name type="common">Italian ryegrass</name>
    <name type="synonym">Lolium perenne subsp. multiflorum</name>
    <dbReference type="NCBI Taxonomy" id="4521"/>
    <lineage>
        <taxon>Eukaryota</taxon>
        <taxon>Viridiplantae</taxon>
        <taxon>Streptophyta</taxon>
        <taxon>Embryophyta</taxon>
        <taxon>Tracheophyta</taxon>
        <taxon>Spermatophyta</taxon>
        <taxon>Magnoliopsida</taxon>
        <taxon>Liliopsida</taxon>
        <taxon>Poales</taxon>
        <taxon>Poaceae</taxon>
        <taxon>BOP clade</taxon>
        <taxon>Pooideae</taxon>
        <taxon>Poodae</taxon>
        <taxon>Poeae</taxon>
        <taxon>Poeae Chloroplast Group 2 (Poeae type)</taxon>
        <taxon>Loliodinae</taxon>
        <taxon>Loliinae</taxon>
        <taxon>Lolium</taxon>
    </lineage>
</organism>
<dbReference type="SUPFAM" id="SSF53822">
    <property type="entry name" value="Periplasmic binding protein-like I"/>
    <property type="match status" value="1"/>
</dbReference>
<evidence type="ECO:0000256" key="15">
    <source>
        <dbReference type="PIRNR" id="PIRNR037090"/>
    </source>
</evidence>
<evidence type="ECO:0000313" key="21">
    <source>
        <dbReference type="Proteomes" id="UP001231189"/>
    </source>
</evidence>
<dbReference type="PANTHER" id="PTHR34836">
    <property type="entry name" value="OS06G0188250 PROTEIN"/>
    <property type="match status" value="1"/>
</dbReference>
<evidence type="ECO:0000256" key="4">
    <source>
        <dbReference type="ARBA" id="ARBA00022448"/>
    </source>
</evidence>
<dbReference type="SUPFAM" id="SSF53850">
    <property type="entry name" value="Periplasmic binding protein-like II"/>
    <property type="match status" value="1"/>
</dbReference>
<dbReference type="InterPro" id="IPR001320">
    <property type="entry name" value="Iontro_rcpt_C"/>
</dbReference>
<comment type="function">
    <text evidence="14">Glutamate-gated receptor that probably acts as a non-selective cation channel. May be involved in light-signal transduction and calcium homeostasis via the regulation of calcium influx into cells.</text>
</comment>
<evidence type="ECO:0000256" key="10">
    <source>
        <dbReference type="ARBA" id="ARBA00023170"/>
    </source>
</evidence>
<feature type="compositionally biased region" description="Basic and acidic residues" evidence="16">
    <location>
        <begin position="949"/>
        <end position="963"/>
    </location>
</feature>
<feature type="transmembrane region" description="Helical" evidence="17">
    <location>
        <begin position="663"/>
        <end position="681"/>
    </location>
</feature>
<evidence type="ECO:0000256" key="1">
    <source>
        <dbReference type="ARBA" id="ARBA00004141"/>
    </source>
</evidence>
<evidence type="ECO:0000256" key="18">
    <source>
        <dbReference type="SAM" id="SignalP"/>
    </source>
</evidence>
<name>A0AAD8VZ23_LOLMU</name>
<evidence type="ECO:0000256" key="7">
    <source>
        <dbReference type="ARBA" id="ARBA00022989"/>
    </source>
</evidence>
<dbReference type="InterPro" id="IPR017103">
    <property type="entry name" value="Iontropic_Glu_rcpt_pln"/>
</dbReference>
<dbReference type="InterPro" id="IPR015683">
    <property type="entry name" value="Ionotropic_Glu_rcpt"/>
</dbReference>
<comment type="similarity">
    <text evidence="2 15">Belongs to the glutamate-gated ion channel (TC 1.A.10.1) family.</text>
</comment>
<evidence type="ECO:0000256" key="6">
    <source>
        <dbReference type="ARBA" id="ARBA00022729"/>
    </source>
</evidence>
<dbReference type="Gene3D" id="3.40.190.10">
    <property type="entry name" value="Periplasmic binding protein-like II"/>
    <property type="match status" value="2"/>
</dbReference>
<gene>
    <name evidence="20" type="ORF">QYE76_001123</name>
</gene>
<evidence type="ECO:0000256" key="8">
    <source>
        <dbReference type="ARBA" id="ARBA00023065"/>
    </source>
</evidence>
<evidence type="ECO:0000256" key="2">
    <source>
        <dbReference type="ARBA" id="ARBA00008685"/>
    </source>
</evidence>
<keyword evidence="7 17" id="KW-1133">Transmembrane helix</keyword>
<keyword evidence="6 18" id="KW-0732">Signal</keyword>
<keyword evidence="10 15" id="KW-0675">Receptor</keyword>
<dbReference type="EMBL" id="JAUUTY010000005">
    <property type="protein sequence ID" value="KAK1626808.1"/>
    <property type="molecule type" value="Genomic_DNA"/>
</dbReference>
<feature type="region of interest" description="Disordered" evidence="16">
    <location>
        <begin position="906"/>
        <end position="963"/>
    </location>
</feature>
<feature type="transmembrane region" description="Helical" evidence="17">
    <location>
        <begin position="633"/>
        <end position="651"/>
    </location>
</feature>
<feature type="signal peptide" evidence="18">
    <location>
        <begin position="1"/>
        <end position="25"/>
    </location>
</feature>
<evidence type="ECO:0000259" key="19">
    <source>
        <dbReference type="SMART" id="SM00079"/>
    </source>
</evidence>
<evidence type="ECO:0000256" key="12">
    <source>
        <dbReference type="ARBA" id="ARBA00023286"/>
    </source>
</evidence>
<keyword evidence="12 15" id="KW-1071">Ligand-gated ion channel</keyword>
<dbReference type="PANTHER" id="PTHR34836:SF1">
    <property type="entry name" value="OS09G0428600 PROTEIN"/>
    <property type="match status" value="1"/>
</dbReference>
<evidence type="ECO:0000256" key="3">
    <source>
        <dbReference type="ARBA" id="ARBA00011095"/>
    </source>
</evidence>
<dbReference type="Gene3D" id="1.10.287.70">
    <property type="match status" value="1"/>
</dbReference>
<dbReference type="InterPro" id="IPR019594">
    <property type="entry name" value="Glu/Gly-bd"/>
</dbReference>
<dbReference type="InterPro" id="IPR001828">
    <property type="entry name" value="ANF_lig-bd_rcpt"/>
</dbReference>
<keyword evidence="21" id="KW-1185">Reference proteome</keyword>
<evidence type="ECO:0000256" key="5">
    <source>
        <dbReference type="ARBA" id="ARBA00022692"/>
    </source>
</evidence>
<protein>
    <recommendedName>
        <fullName evidence="15">Glutamate receptor</fullName>
    </recommendedName>
</protein>
<comment type="caution">
    <text evidence="20">The sequence shown here is derived from an EMBL/GenBank/DDBJ whole genome shotgun (WGS) entry which is preliminary data.</text>
</comment>
<evidence type="ECO:0000256" key="17">
    <source>
        <dbReference type="SAM" id="Phobius"/>
    </source>
</evidence>
<sequence>MAGDARLVFVLIGFAVCSLVATSRAQPAEVKVGLIIDADSPVGKIATTTIPMALEDFYAAFPNSTARVKILQYNSSADVVIAASAALQLMTTQGARAILGPQSSVESAFVADLATHAEVPVVSFSATSPSVSPTAARFFSRAAHSDADQAGAIAALATLFGWRRVVPIYQDDDYGVAFLPFLVDALASARAEVPYRCALSAAASLDAVAAELYRMESEQTRVFVLHTRHQLARRVFAAALKAGMIGEGYVWVITDGLTGLLGSVQPPQGVIGLAPYVPTTPRLRDVKKRWAHRYMRDHPDGELSHAIIGCYAVWAYDAAWAVASAAERLSATDLSSPPGLVGGTDGDNDISGLGKSRSGKSFLRALSDTKFEGLGGRFELVDGELVVPAYRVLNIVEGGRERGIGFWSPRFGLSRHISRRSDIPGGELAPVIWPGESAVQPSGWVQPTSARKLRVAVPGYVSASYRAIVHLDVDSVTNQTTAGGFVIDVFEAAVRLLPYALPFEYVKAKSQPYDTLVHAVQNGTFDAAVADMTITEKRANHVDFTLPYMATDIAMVVPLLDQRSSKLTRFFFLKPLCHDLWFVSATLFILVGAVVWAIERRHNGDFGAEVELTPSNQGKLTPNQAGTKGKLTLWNQGGTFLYFGFSTVVFAHRENLKSNLSRIVVVVWVFVVLILQSSYTATLTSMLTVPQVELAIADYGALLRGTEKVGIMNNSFTGQALKQSGFPQDRIVRYPNARSFLDALLNGSIGAIVNETPYFQMFLTTYSDNFTMTDQRNMTGGFGFAFPKGSPYVTDLSQAILKLTESNEIARIQRKWFGDPGNGDSPFRSRSLSLYTFRGLFLITGLISLACFVLQLIFNFRQTIDQLIFKFRQHIVQLIFKFRQPIQEIMLPPSSPLEEHSVIDVAGSPDSAPHTSEGPGTLEMAIPPVDEIEPVASDQTAEEAVAPARHPDSSGENHREASN</sequence>
<keyword evidence="5 17" id="KW-0812">Transmembrane</keyword>
<dbReference type="AlphaFoldDB" id="A0AAD8VZ23"/>
<dbReference type="SMART" id="SM00079">
    <property type="entry name" value="PBPe"/>
    <property type="match status" value="1"/>
</dbReference>